<dbReference type="Gene3D" id="3.40.50.2000">
    <property type="entry name" value="Glycogen Phosphorylase B"/>
    <property type="match status" value="2"/>
</dbReference>
<name>A0A263BRU1_9BACI</name>
<dbReference type="RefSeq" id="WP_094925357.1">
    <property type="nucleotide sequence ID" value="NZ_NPIA01000006.1"/>
</dbReference>
<dbReference type="SUPFAM" id="SSF53756">
    <property type="entry name" value="UDP-Glycosyltransferase/glycogen phosphorylase"/>
    <property type="match status" value="1"/>
</dbReference>
<dbReference type="EMBL" id="NPIA01000006">
    <property type="protein sequence ID" value="OZM56414.1"/>
    <property type="molecule type" value="Genomic_DNA"/>
</dbReference>
<dbReference type="Proteomes" id="UP000217083">
    <property type="component" value="Unassembled WGS sequence"/>
</dbReference>
<accession>A0A263BRU1</accession>
<proteinExistence type="predicted"/>
<comment type="caution">
    <text evidence="1">The sequence shown here is derived from an EMBL/GenBank/DDBJ whole genome shotgun (WGS) entry which is preliminary data.</text>
</comment>
<gene>
    <name evidence="1" type="ORF">CIB95_11610</name>
</gene>
<evidence type="ECO:0008006" key="3">
    <source>
        <dbReference type="Google" id="ProtNLM"/>
    </source>
</evidence>
<evidence type="ECO:0000313" key="1">
    <source>
        <dbReference type="EMBL" id="OZM56414.1"/>
    </source>
</evidence>
<reference evidence="2" key="1">
    <citation type="submission" date="2017-08" db="EMBL/GenBank/DDBJ databases">
        <authorList>
            <person name="Huang Z."/>
        </authorList>
    </citation>
    <scope>NUCLEOTIDE SEQUENCE [LARGE SCALE GENOMIC DNA]</scope>
    <source>
        <strain evidence="2">SA5d-4</strain>
    </source>
</reference>
<keyword evidence="2" id="KW-1185">Reference proteome</keyword>
<evidence type="ECO:0000313" key="2">
    <source>
        <dbReference type="Proteomes" id="UP000217083"/>
    </source>
</evidence>
<sequence>MKILLLGDYSGFHKNLKDGLMELGYKVDLATSGDGYKKTSKSDLIYPTSRKGLMQKIDMLTFPFGGIKHYYNYDSVQLIGPVPFGSLKFNYNYRLIESIKKRSGKLFLSSCGSNYFVYKIRKELRYNYLDPTIKYDLNGNNPFTKKKYINNNIEIANLVDGIIPTLFTYAEAFRSHPKLLNTIQFPVNINKIQFTPQNIKNNKLKIFHGITREGFKGSKYIIEAMNRLKEKYPNDVEILIDGKMPLDKYLSVLNETNVVIDQALSYEYGMNAVFSMAMGKVVLSGNEQENQEEFKRSDIPVINILPSSDDIYNKLEKLVLNKKGIVEIGEKSRLFVEEFHNHIEVAQKYIDTWNSVEVKNKNG</sequence>
<protein>
    <recommendedName>
        <fullName evidence="3">Glycosyltransferase</fullName>
    </recommendedName>
</protein>
<organism evidence="1 2">
    <name type="scientific">Lottiidibacillus patelloidae</name>
    <dbReference type="NCBI Taxonomy" id="2670334"/>
    <lineage>
        <taxon>Bacteria</taxon>
        <taxon>Bacillati</taxon>
        <taxon>Bacillota</taxon>
        <taxon>Bacilli</taxon>
        <taxon>Bacillales</taxon>
        <taxon>Bacillaceae</taxon>
        <taxon>Lottiidibacillus</taxon>
    </lineage>
</organism>
<reference evidence="1 2" key="2">
    <citation type="submission" date="2017-09" db="EMBL/GenBank/DDBJ databases">
        <title>Bacillus patelloidae sp. nov., isolated from the intestinal tract of a marine limpet.</title>
        <authorList>
            <person name="Liu R."/>
            <person name="Dong C."/>
            <person name="Shao Z."/>
        </authorList>
    </citation>
    <scope>NUCLEOTIDE SEQUENCE [LARGE SCALE GENOMIC DNA]</scope>
    <source>
        <strain evidence="1 2">SA5d-4</strain>
    </source>
</reference>
<dbReference type="AlphaFoldDB" id="A0A263BRU1"/>